<feature type="domain" description="Type III secretion system flagellar brake protein YcgR PilZN" evidence="1">
    <location>
        <begin position="8"/>
        <end position="99"/>
    </location>
</feature>
<dbReference type="Pfam" id="PF12945">
    <property type="entry name" value="PilZNR"/>
    <property type="match status" value="1"/>
</dbReference>
<gene>
    <name evidence="2" type="ORF">FYJ75_05730</name>
</gene>
<accession>A0A6L5YRE8</accession>
<reference evidence="2 3" key="1">
    <citation type="submission" date="2019-08" db="EMBL/GenBank/DDBJ databases">
        <title>In-depth cultivation of the pig gut microbiome towards novel bacterial diversity and tailored functional studies.</title>
        <authorList>
            <person name="Wylensek D."/>
            <person name="Hitch T.C.A."/>
            <person name="Clavel T."/>
        </authorList>
    </citation>
    <scope>NUCLEOTIDE SEQUENCE [LARGE SCALE GENOMIC DNA]</scope>
    <source>
        <strain evidence="2 3">MUC/MUC-530-WT-4D</strain>
    </source>
</reference>
<dbReference type="Gene3D" id="2.40.10.220">
    <property type="entry name" value="predicted glycosyltransferase like domains"/>
    <property type="match status" value="1"/>
</dbReference>
<keyword evidence="2" id="KW-0966">Cell projection</keyword>
<keyword evidence="3" id="KW-1185">Reference proteome</keyword>
<dbReference type="Proteomes" id="UP000474024">
    <property type="component" value="Unassembled WGS sequence"/>
</dbReference>
<evidence type="ECO:0000313" key="2">
    <source>
        <dbReference type="EMBL" id="MST74539.1"/>
    </source>
</evidence>
<dbReference type="RefSeq" id="WP_154429509.1">
    <property type="nucleotide sequence ID" value="NZ_VUNI01000007.1"/>
</dbReference>
<keyword evidence="2" id="KW-0969">Cilium</keyword>
<dbReference type="AlphaFoldDB" id="A0A6L5YRE8"/>
<evidence type="ECO:0000313" key="3">
    <source>
        <dbReference type="Proteomes" id="UP000474024"/>
    </source>
</evidence>
<proteinExistence type="predicted"/>
<dbReference type="InterPro" id="IPR009926">
    <property type="entry name" value="T3SS_YcgR_PilZN"/>
</dbReference>
<name>A0A6L5YRE8_9FIRM</name>
<organism evidence="2 3">
    <name type="scientific">Roseburia porci</name>
    <dbReference type="NCBI Taxonomy" id="2605790"/>
    <lineage>
        <taxon>Bacteria</taxon>
        <taxon>Bacillati</taxon>
        <taxon>Bacillota</taxon>
        <taxon>Clostridia</taxon>
        <taxon>Lachnospirales</taxon>
        <taxon>Lachnospiraceae</taxon>
        <taxon>Roseburia</taxon>
    </lineage>
</organism>
<evidence type="ECO:0000259" key="1">
    <source>
        <dbReference type="Pfam" id="PF12945"/>
    </source>
</evidence>
<dbReference type="EMBL" id="VUNI01000007">
    <property type="protein sequence ID" value="MST74539.1"/>
    <property type="molecule type" value="Genomic_DNA"/>
</dbReference>
<sequence>MLLSELIEPGNKIDIQMLQQTQQANETGDTVKIYKSSVLDILDDSEMEISMPTEGGKMLLLPAGIRYSLLFYGKNGMYGCVGTVVDRYKKGNLYILLVEMNTNLERIQRREFFRMSCAIDINYYQITDEMAQLETTEEIFQELHDDNFFEACKRGTVLDISGGGIRFVCDQELEAKSHLLVVMHLNNEWIDQQFYIVVKIIDGWKSEKSSEKYIYRAKFLIKNPRTREAIIKYIFDEERKARKKENG</sequence>
<protein>
    <submittedName>
        <fullName evidence="2">Flagellar brake protein</fullName>
    </submittedName>
</protein>
<keyword evidence="2" id="KW-0282">Flagellum</keyword>
<comment type="caution">
    <text evidence="2">The sequence shown here is derived from an EMBL/GenBank/DDBJ whole genome shotgun (WGS) entry which is preliminary data.</text>
</comment>